<proteinExistence type="predicted"/>
<comment type="caution">
    <text evidence="2">The sequence shown here is derived from an EMBL/GenBank/DDBJ whole genome shotgun (WGS) entry which is preliminary data.</text>
</comment>
<feature type="compositionally biased region" description="Basic and acidic residues" evidence="1">
    <location>
        <begin position="14"/>
        <end position="25"/>
    </location>
</feature>
<name>A0A318HXA0_BURPY</name>
<reference evidence="2 3" key="1">
    <citation type="submission" date="2018-05" db="EMBL/GenBank/DDBJ databases">
        <title>Comparative genomics of bacterial root endophytes of switchgrass collected from native prairies over two seasons.</title>
        <authorList>
            <person name="Tang Y."/>
        </authorList>
    </citation>
    <scope>NUCLEOTIDE SEQUENCE [LARGE SCALE GENOMIC DNA]</scope>
    <source>
        <strain evidence="2 3">NFIX32</strain>
    </source>
</reference>
<accession>A0A318HXA0</accession>
<sequence>MRDLGQESGGGPDADSRHAGQDRPKRVSKHQSLNFGGDLVALLTQGRKLLGQARHDDGGSLRAGHGHGLFAQRLNDLGRQAFAHARSELGQAIGERLLAGGGKRGGRRIALKQIEHRWMVEARSENAFESGMDLGEQAANAVAGLSDLVGEIVVEAAQHGEFGELLVGQPKRAQCVRHRASGFGNDRGIAGIGLGFAGVQISDAAHSQSRQIGDEYAFIAGNGHGKRADGGRLIDDEQESAVSLEFGDEGA</sequence>
<dbReference type="AlphaFoldDB" id="A0A318HXA0"/>
<evidence type="ECO:0000313" key="3">
    <source>
        <dbReference type="Proteomes" id="UP000247755"/>
    </source>
</evidence>
<dbReference type="EMBL" id="QJJY01000054">
    <property type="protein sequence ID" value="PXX21310.1"/>
    <property type="molecule type" value="Genomic_DNA"/>
</dbReference>
<evidence type="ECO:0000313" key="2">
    <source>
        <dbReference type="EMBL" id="PXX21310.1"/>
    </source>
</evidence>
<dbReference type="Proteomes" id="UP000247755">
    <property type="component" value="Unassembled WGS sequence"/>
</dbReference>
<organism evidence="2 3">
    <name type="scientific">Burkholderia pyrrocinia</name>
    <name type="common">Pseudomonas pyrrocinia</name>
    <dbReference type="NCBI Taxonomy" id="60550"/>
    <lineage>
        <taxon>Bacteria</taxon>
        <taxon>Pseudomonadati</taxon>
        <taxon>Pseudomonadota</taxon>
        <taxon>Betaproteobacteria</taxon>
        <taxon>Burkholderiales</taxon>
        <taxon>Burkholderiaceae</taxon>
        <taxon>Burkholderia</taxon>
        <taxon>Burkholderia cepacia complex</taxon>
    </lineage>
</organism>
<gene>
    <name evidence="2" type="ORF">NA66_10545</name>
</gene>
<feature type="region of interest" description="Disordered" evidence="1">
    <location>
        <begin position="1"/>
        <end position="31"/>
    </location>
</feature>
<evidence type="ECO:0000256" key="1">
    <source>
        <dbReference type="SAM" id="MobiDB-lite"/>
    </source>
</evidence>
<protein>
    <submittedName>
        <fullName evidence="2">Uncharacterized protein</fullName>
    </submittedName>
</protein>